<dbReference type="SUPFAM" id="SSF54427">
    <property type="entry name" value="NTF2-like"/>
    <property type="match status" value="1"/>
</dbReference>
<dbReference type="RefSeq" id="WP_319012459.1">
    <property type="nucleotide sequence ID" value="NZ_JAWJZF010000492.1"/>
</dbReference>
<dbReference type="Gene3D" id="3.10.450.50">
    <property type="match status" value="1"/>
</dbReference>
<evidence type="ECO:0000259" key="1">
    <source>
        <dbReference type="Pfam" id="PF14534"/>
    </source>
</evidence>
<dbReference type="InterPro" id="IPR011944">
    <property type="entry name" value="Steroid_delta5-4_isomerase"/>
</dbReference>
<reference evidence="2 3" key="1">
    <citation type="submission" date="2023-10" db="EMBL/GenBank/DDBJ databases">
        <authorList>
            <person name="Wang X.X."/>
        </authorList>
    </citation>
    <scope>NUCLEOTIDE SEQUENCE [LARGE SCALE GENOMIC DNA]</scope>
    <source>
        <strain evidence="2 3">NBRC 12816</strain>
    </source>
</reference>
<dbReference type="NCBIfam" id="TIGR02246">
    <property type="entry name" value="SgcJ/EcaC family oxidoreductase"/>
    <property type="match status" value="1"/>
</dbReference>
<sequence>MDTYEREIRDLFAEYCRTWTEGDAVGFGRLFTEDADYVSYDGSWAAGVTRLQDNHDKLFRGVIAGSAMVGEIESLRLLTDSVAVLVGNGSVLMPWRRSLPKRRLSRQIIVCVRTPEGWRIAAIQNGRQRPVTIPEPDSMPSRMSQAMTRLARRAGIGRAREVALP</sequence>
<evidence type="ECO:0000313" key="3">
    <source>
        <dbReference type="Proteomes" id="UP001278571"/>
    </source>
</evidence>
<keyword evidence="3" id="KW-1185">Reference proteome</keyword>
<name>A0ABU4KER9_9ACTN</name>
<dbReference type="InterPro" id="IPR032710">
    <property type="entry name" value="NTF2-like_dom_sf"/>
</dbReference>
<proteinExistence type="predicted"/>
<comment type="caution">
    <text evidence="2">The sequence shown here is derived from an EMBL/GenBank/DDBJ whole genome shotgun (WGS) entry which is preliminary data.</text>
</comment>
<protein>
    <submittedName>
        <fullName evidence="2">SgcJ/EcaC family oxidoreductase</fullName>
    </submittedName>
</protein>
<accession>A0ABU4KER9</accession>
<gene>
    <name evidence="2" type="ORF">R2363_29405</name>
</gene>
<dbReference type="Pfam" id="PF14534">
    <property type="entry name" value="DUF4440"/>
    <property type="match status" value="1"/>
</dbReference>
<feature type="domain" description="DUF4440" evidence="1">
    <location>
        <begin position="8"/>
        <end position="120"/>
    </location>
</feature>
<dbReference type="InterPro" id="IPR027843">
    <property type="entry name" value="DUF4440"/>
</dbReference>
<organism evidence="2 3">
    <name type="scientific">Streptomyces roseolus</name>
    <dbReference type="NCBI Taxonomy" id="67358"/>
    <lineage>
        <taxon>Bacteria</taxon>
        <taxon>Bacillati</taxon>
        <taxon>Actinomycetota</taxon>
        <taxon>Actinomycetes</taxon>
        <taxon>Kitasatosporales</taxon>
        <taxon>Streptomycetaceae</taxon>
        <taxon>Streptomyces</taxon>
    </lineage>
</organism>
<evidence type="ECO:0000313" key="2">
    <source>
        <dbReference type="EMBL" id="MDX2296285.1"/>
    </source>
</evidence>
<dbReference type="Proteomes" id="UP001278571">
    <property type="component" value="Unassembled WGS sequence"/>
</dbReference>
<dbReference type="EMBL" id="JAWJZF010000492">
    <property type="protein sequence ID" value="MDX2296285.1"/>
    <property type="molecule type" value="Genomic_DNA"/>
</dbReference>